<sequence>MSHGARHRRGETTSLIRSEYGRITKRERNADRNKPRRHTMVAGA</sequence>
<dbReference type="EMBL" id="LT599585">
    <property type="protein sequence ID" value="SBW85208.1"/>
    <property type="molecule type" value="Genomic_DNA"/>
</dbReference>
<dbReference type="Proteomes" id="UP000245431">
    <property type="component" value="Plasmid PVE_plasmid"/>
</dbReference>
<proteinExistence type="predicted"/>
<evidence type="ECO:0000313" key="2">
    <source>
        <dbReference type="EMBL" id="SBW85208.1"/>
    </source>
</evidence>
<name>A0A1D3KA72_PSEVE</name>
<feature type="compositionally biased region" description="Basic and acidic residues" evidence="1">
    <location>
        <begin position="19"/>
        <end position="33"/>
    </location>
</feature>
<evidence type="ECO:0000256" key="1">
    <source>
        <dbReference type="SAM" id="MobiDB-lite"/>
    </source>
</evidence>
<gene>
    <name evidence="2" type="ORF">PVE_P0167</name>
</gene>
<dbReference type="AlphaFoldDB" id="A0A1D3KA72"/>
<feature type="compositionally biased region" description="Basic residues" evidence="1">
    <location>
        <begin position="34"/>
        <end position="44"/>
    </location>
</feature>
<geneLocation type="plasmid" evidence="3">
    <name>pve_Plasmid</name>
</geneLocation>
<organism evidence="2 3">
    <name type="scientific">Pseudomonas veronii 1YdBTEX2</name>
    <dbReference type="NCBI Taxonomy" id="1295141"/>
    <lineage>
        <taxon>Bacteria</taxon>
        <taxon>Pseudomonadati</taxon>
        <taxon>Pseudomonadota</taxon>
        <taxon>Gammaproteobacteria</taxon>
        <taxon>Pseudomonadales</taxon>
        <taxon>Pseudomonadaceae</taxon>
        <taxon>Pseudomonas</taxon>
    </lineage>
</organism>
<protein>
    <submittedName>
        <fullName evidence="2">Uncharacterized protein</fullName>
    </submittedName>
</protein>
<feature type="region of interest" description="Disordered" evidence="1">
    <location>
        <begin position="1"/>
        <end position="44"/>
    </location>
</feature>
<evidence type="ECO:0000313" key="3">
    <source>
        <dbReference type="Proteomes" id="UP000245431"/>
    </source>
</evidence>
<keyword evidence="2" id="KW-0614">Plasmid</keyword>
<accession>A0A1D3KA72</accession>
<reference evidence="3" key="1">
    <citation type="submission" date="2016-07" db="EMBL/GenBank/DDBJ databases">
        <authorList>
            <person name="Florea S."/>
            <person name="Webb J.S."/>
            <person name="Jaromczyk J."/>
            <person name="Schardl C.L."/>
        </authorList>
    </citation>
    <scope>NUCLEOTIDE SEQUENCE [LARGE SCALE GENOMIC DNA]</scope>
    <source>
        <strain evidence="3">1YdBTEX2</strain>
        <plasmid evidence="3">Plasmid pve_Plasmid</plasmid>
    </source>
</reference>